<proteinExistence type="inferred from homology"/>
<dbReference type="InterPro" id="IPR036291">
    <property type="entry name" value="NAD(P)-bd_dom_sf"/>
</dbReference>
<feature type="domain" description="NAD-dependent epimerase/dehydratase" evidence="6">
    <location>
        <begin position="4"/>
        <end position="249"/>
    </location>
</feature>
<dbReference type="NCBIfam" id="TIGR01179">
    <property type="entry name" value="galE"/>
    <property type="match status" value="1"/>
</dbReference>
<dbReference type="Pfam" id="PF01370">
    <property type="entry name" value="Epimerase"/>
    <property type="match status" value="1"/>
</dbReference>
<dbReference type="PANTHER" id="PTHR43725">
    <property type="entry name" value="UDP-GLUCOSE 4-EPIMERASE"/>
    <property type="match status" value="1"/>
</dbReference>
<dbReference type="InterPro" id="IPR005886">
    <property type="entry name" value="UDP_G4E"/>
</dbReference>
<organism evidence="7">
    <name type="scientific">freshwater metagenome</name>
    <dbReference type="NCBI Taxonomy" id="449393"/>
    <lineage>
        <taxon>unclassified sequences</taxon>
        <taxon>metagenomes</taxon>
        <taxon>ecological metagenomes</taxon>
    </lineage>
</organism>
<evidence type="ECO:0000259" key="6">
    <source>
        <dbReference type="Pfam" id="PF01370"/>
    </source>
</evidence>
<reference evidence="7" key="1">
    <citation type="submission" date="2020-05" db="EMBL/GenBank/DDBJ databases">
        <authorList>
            <person name="Chiriac C."/>
            <person name="Salcher M."/>
            <person name="Ghai R."/>
            <person name="Kavagutti S V."/>
        </authorList>
    </citation>
    <scope>NUCLEOTIDE SEQUENCE</scope>
</reference>
<evidence type="ECO:0000256" key="1">
    <source>
        <dbReference type="ARBA" id="ARBA00001911"/>
    </source>
</evidence>
<dbReference type="GO" id="GO:0033499">
    <property type="term" value="P:galactose catabolic process via UDP-galactose, Leloir pathway"/>
    <property type="evidence" value="ECO:0007669"/>
    <property type="project" value="TreeGrafter"/>
</dbReference>
<dbReference type="SUPFAM" id="SSF51735">
    <property type="entry name" value="NAD(P)-binding Rossmann-fold domains"/>
    <property type="match status" value="1"/>
</dbReference>
<evidence type="ECO:0000256" key="5">
    <source>
        <dbReference type="ARBA" id="ARBA00023277"/>
    </source>
</evidence>
<keyword evidence="3" id="KW-0520">NAD</keyword>
<accession>A0A6J6T3N5</accession>
<evidence type="ECO:0000313" key="7">
    <source>
        <dbReference type="EMBL" id="CAB4741009.1"/>
    </source>
</evidence>
<comment type="similarity">
    <text evidence="2">Belongs to the NAD(P)-dependent epimerase/dehydratase family.</text>
</comment>
<dbReference type="EMBL" id="CAEZYZ010000036">
    <property type="protein sequence ID" value="CAB4741009.1"/>
    <property type="molecule type" value="Genomic_DNA"/>
</dbReference>
<name>A0A6J6T3N5_9ZZZZ</name>
<keyword evidence="5" id="KW-0119">Carbohydrate metabolism</keyword>
<evidence type="ECO:0000256" key="3">
    <source>
        <dbReference type="ARBA" id="ARBA00023027"/>
    </source>
</evidence>
<comment type="cofactor">
    <cofactor evidence="1">
        <name>NAD(+)</name>
        <dbReference type="ChEBI" id="CHEBI:57540"/>
    </cofactor>
</comment>
<protein>
    <submittedName>
        <fullName evidence="7">Unannotated protein</fullName>
    </submittedName>
</protein>
<dbReference type="GO" id="GO:0003978">
    <property type="term" value="F:UDP-glucose 4-epimerase activity"/>
    <property type="evidence" value="ECO:0007669"/>
    <property type="project" value="InterPro"/>
</dbReference>
<evidence type="ECO:0000256" key="2">
    <source>
        <dbReference type="ARBA" id="ARBA00007637"/>
    </source>
</evidence>
<sequence length="324" mass="33920">MTTWLVTGGAGYIGSHVVRVLLSSGRTVVVLDDFSSGLERKVPEGVAVVRASVTDREAVTAALIGHRVDGVIHLAAKKAAGESVDIPLYYYRENVAGMLALLEAMSEAGVTRFVYSSSAAVYGTPLANPISEDAPLIPESPYGETKVVGEWMARGQGVANGLSWIALRYFNVAGAASDDLGDNSVNNLVPMVFRALANGKQPRIFGDDYPTPDGTCVRDYIHVADLAEAHVAAAAHCESNPSALALNVGRGVGSSVREVMDMVSEVVGSDVDALTVGRRAGDPPASTAATDLIAATLGWAATRDLRDMVSSAWSAWQAHPPRSG</sequence>
<dbReference type="AlphaFoldDB" id="A0A6J6T3N5"/>
<gene>
    <name evidence="7" type="ORF">UFOPK2810_00331</name>
</gene>
<evidence type="ECO:0000256" key="4">
    <source>
        <dbReference type="ARBA" id="ARBA00023235"/>
    </source>
</evidence>
<dbReference type="InterPro" id="IPR001509">
    <property type="entry name" value="Epimerase_deHydtase"/>
</dbReference>
<dbReference type="PANTHER" id="PTHR43725:SF53">
    <property type="entry name" value="UDP-ARABINOSE 4-EPIMERASE 1"/>
    <property type="match status" value="1"/>
</dbReference>
<keyword evidence="4" id="KW-0413">Isomerase</keyword>
<dbReference type="Gene3D" id="3.40.50.720">
    <property type="entry name" value="NAD(P)-binding Rossmann-like Domain"/>
    <property type="match status" value="1"/>
</dbReference>
<dbReference type="Gene3D" id="3.90.25.10">
    <property type="entry name" value="UDP-galactose 4-epimerase, domain 1"/>
    <property type="match status" value="1"/>
</dbReference>